<dbReference type="PANTHER" id="PTHR32410">
    <property type="entry name" value="CYSTEINE/HISTIDINE-RICH C1 DOMAIN FAMILY PROTEIN"/>
    <property type="match status" value="1"/>
</dbReference>
<protein>
    <recommendedName>
        <fullName evidence="2">DC1 domain-containing protein</fullName>
    </recommendedName>
</protein>
<evidence type="ECO:0000313" key="4">
    <source>
        <dbReference type="Proteomes" id="UP000235145"/>
    </source>
</evidence>
<dbReference type="InterPro" id="IPR053192">
    <property type="entry name" value="Vacuole_Formation_Reg"/>
</dbReference>
<evidence type="ECO:0000256" key="1">
    <source>
        <dbReference type="ARBA" id="ARBA00022737"/>
    </source>
</evidence>
<comment type="caution">
    <text evidence="3">The sequence shown here is derived from an EMBL/GenBank/DDBJ whole genome shotgun (WGS) entry which is preliminary data.</text>
</comment>
<dbReference type="AlphaFoldDB" id="A0A9R1UPB7"/>
<evidence type="ECO:0000313" key="3">
    <source>
        <dbReference type="EMBL" id="KAJ0190466.1"/>
    </source>
</evidence>
<organism evidence="3 4">
    <name type="scientific">Lactuca sativa</name>
    <name type="common">Garden lettuce</name>
    <dbReference type="NCBI Taxonomy" id="4236"/>
    <lineage>
        <taxon>Eukaryota</taxon>
        <taxon>Viridiplantae</taxon>
        <taxon>Streptophyta</taxon>
        <taxon>Embryophyta</taxon>
        <taxon>Tracheophyta</taxon>
        <taxon>Spermatophyta</taxon>
        <taxon>Magnoliopsida</taxon>
        <taxon>eudicotyledons</taxon>
        <taxon>Gunneridae</taxon>
        <taxon>Pentapetalae</taxon>
        <taxon>asterids</taxon>
        <taxon>campanulids</taxon>
        <taxon>Asterales</taxon>
        <taxon>Asteraceae</taxon>
        <taxon>Cichorioideae</taxon>
        <taxon>Cichorieae</taxon>
        <taxon>Lactucinae</taxon>
        <taxon>Lactuca</taxon>
    </lineage>
</organism>
<dbReference type="Pfam" id="PF03107">
    <property type="entry name" value="C1_2"/>
    <property type="match status" value="1"/>
</dbReference>
<keyword evidence="4" id="KW-1185">Reference proteome</keyword>
<feature type="domain" description="DC1" evidence="2">
    <location>
        <begin position="53"/>
        <end position="95"/>
    </location>
</feature>
<dbReference type="EMBL" id="NBSK02000008">
    <property type="protein sequence ID" value="KAJ0190466.1"/>
    <property type="molecule type" value="Genomic_DNA"/>
</dbReference>
<reference evidence="3 4" key="1">
    <citation type="journal article" date="2017" name="Nat. Commun.">
        <title>Genome assembly with in vitro proximity ligation data and whole-genome triplication in lettuce.</title>
        <authorList>
            <person name="Reyes-Chin-Wo S."/>
            <person name="Wang Z."/>
            <person name="Yang X."/>
            <person name="Kozik A."/>
            <person name="Arikit S."/>
            <person name="Song C."/>
            <person name="Xia L."/>
            <person name="Froenicke L."/>
            <person name="Lavelle D.O."/>
            <person name="Truco M.J."/>
            <person name="Xia R."/>
            <person name="Zhu S."/>
            <person name="Xu C."/>
            <person name="Xu H."/>
            <person name="Xu X."/>
            <person name="Cox K."/>
            <person name="Korf I."/>
            <person name="Meyers B.C."/>
            <person name="Michelmore R.W."/>
        </authorList>
    </citation>
    <scope>NUCLEOTIDE SEQUENCE [LARGE SCALE GENOMIC DNA]</scope>
    <source>
        <strain evidence="4">cv. Salinas</strain>
        <tissue evidence="3">Seedlings</tissue>
    </source>
</reference>
<gene>
    <name evidence="3" type="ORF">LSAT_V11C800439520</name>
</gene>
<proteinExistence type="predicted"/>
<name>A0A9R1UPB7_LACSA</name>
<dbReference type="Proteomes" id="UP000235145">
    <property type="component" value="Unassembled WGS sequence"/>
</dbReference>
<sequence>MDLRIVVPNVDSILISLRWFSSPKSNVSYKCNVCNIYVHPHCALLLVETIRHKHDKHPMHLSYLPIENHKGEYFCEVCEEDLNPHRSFYHCQRLCLVHTYGLCSIDTSERDT</sequence>
<dbReference type="PANTHER" id="PTHR32410:SF161">
    <property type="entry name" value="DC1, ZINC FINGER, RING_FYVE_PHD-TYPE-RELATED"/>
    <property type="match status" value="1"/>
</dbReference>
<dbReference type="InterPro" id="IPR046349">
    <property type="entry name" value="C1-like_sf"/>
</dbReference>
<keyword evidence="1" id="KW-0677">Repeat</keyword>
<accession>A0A9R1UPB7</accession>
<evidence type="ECO:0000259" key="2">
    <source>
        <dbReference type="Pfam" id="PF03107"/>
    </source>
</evidence>
<dbReference type="InterPro" id="IPR004146">
    <property type="entry name" value="DC1"/>
</dbReference>
<dbReference type="SUPFAM" id="SSF57889">
    <property type="entry name" value="Cysteine-rich domain"/>
    <property type="match status" value="1"/>
</dbReference>